<evidence type="ECO:0000256" key="1">
    <source>
        <dbReference type="SAM" id="Phobius"/>
    </source>
</evidence>
<dbReference type="KEGG" id="dvl:Dvul_2408"/>
<gene>
    <name evidence="2" type="ordered locus">Dvul_2408</name>
</gene>
<dbReference type="HOGENOM" id="CLU_213739_0_0_7"/>
<keyword evidence="1" id="KW-0472">Membrane</keyword>
<proteinExistence type="predicted"/>
<dbReference type="Proteomes" id="UP000009173">
    <property type="component" value="Chromosome"/>
</dbReference>
<feature type="transmembrane region" description="Helical" evidence="1">
    <location>
        <begin position="18"/>
        <end position="37"/>
    </location>
</feature>
<keyword evidence="1" id="KW-1133">Transmembrane helix</keyword>
<reference evidence="3" key="1">
    <citation type="journal article" date="2009" name="Environ. Microbiol.">
        <title>Contribution of mobile genetic elements to Desulfovibrio vulgaris genome plasticity.</title>
        <authorList>
            <person name="Walker C.B."/>
            <person name="Stolyar S."/>
            <person name="Chivian D."/>
            <person name="Pinel N."/>
            <person name="Gabster J.A."/>
            <person name="Dehal P.S."/>
            <person name="He Z."/>
            <person name="Yang Z.K."/>
            <person name="Yen H.C."/>
            <person name="Zhou J."/>
            <person name="Wall J.D."/>
            <person name="Hazen T.C."/>
            <person name="Arkin A.P."/>
            <person name="Stahl D.A."/>
        </authorList>
    </citation>
    <scope>NUCLEOTIDE SEQUENCE [LARGE SCALE GENOMIC DNA]</scope>
    <source>
        <strain evidence="3">DP4</strain>
    </source>
</reference>
<dbReference type="EMBL" id="CP000527">
    <property type="protein sequence ID" value="ABM29424.1"/>
    <property type="molecule type" value="Genomic_DNA"/>
</dbReference>
<keyword evidence="1" id="KW-0812">Transmembrane</keyword>
<dbReference type="AlphaFoldDB" id="A0A0H3AAR2"/>
<dbReference type="RefSeq" id="WP_010937839.1">
    <property type="nucleotide sequence ID" value="NC_008751.1"/>
</dbReference>
<evidence type="ECO:0000313" key="3">
    <source>
        <dbReference type="Proteomes" id="UP000009173"/>
    </source>
</evidence>
<evidence type="ECO:0000313" key="2">
    <source>
        <dbReference type="EMBL" id="ABM29424.1"/>
    </source>
</evidence>
<dbReference type="SMR" id="A0A0H3AAR2"/>
<accession>A0A0H3AAR2</accession>
<protein>
    <submittedName>
        <fullName evidence="2">Hmc operon protein 4</fullName>
    </submittedName>
</protein>
<sequence>MDQAIYTLHEFMLHTKNWTYILMGVTLLVYVGYWLFLTGRDEKIRKY</sequence>
<name>A0A0H3AAR2_NITV4</name>
<organism evidence="2 3">
    <name type="scientific">Nitratidesulfovibrio vulgaris (strain DP4)</name>
    <name type="common">Desulfovibrio vulgaris</name>
    <dbReference type="NCBI Taxonomy" id="391774"/>
    <lineage>
        <taxon>Bacteria</taxon>
        <taxon>Pseudomonadati</taxon>
        <taxon>Thermodesulfobacteriota</taxon>
        <taxon>Desulfovibrionia</taxon>
        <taxon>Desulfovibrionales</taxon>
        <taxon>Desulfovibrionaceae</taxon>
        <taxon>Nitratidesulfovibrio</taxon>
    </lineage>
</organism>
<dbReference type="NCBIfam" id="NF045712">
    <property type="entry name" value="sulf_resp_HmcD"/>
    <property type="match status" value="1"/>
</dbReference>
<dbReference type="InterPro" id="IPR054911">
    <property type="entry name" value="sulf_resp_HmcD"/>
</dbReference>